<keyword evidence="7 9" id="KW-0233">DNA recombination</keyword>
<evidence type="ECO:0000259" key="11">
    <source>
        <dbReference type="PROSITE" id="PS51900"/>
    </source>
</evidence>
<evidence type="ECO:0000259" key="10">
    <source>
        <dbReference type="PROSITE" id="PS51898"/>
    </source>
</evidence>
<reference evidence="12" key="2">
    <citation type="submission" date="2023-01" db="EMBL/GenBank/DDBJ databases">
        <title>Draft genome sequence of Maritalea porphyrae strain NBRC 107169.</title>
        <authorList>
            <person name="Sun Q."/>
            <person name="Mori K."/>
        </authorList>
    </citation>
    <scope>NUCLEOTIDE SEQUENCE</scope>
    <source>
        <strain evidence="12">NBRC 107169</strain>
    </source>
</reference>
<evidence type="ECO:0000313" key="12">
    <source>
        <dbReference type="EMBL" id="GLQ16639.1"/>
    </source>
</evidence>
<evidence type="ECO:0000313" key="13">
    <source>
        <dbReference type="Proteomes" id="UP001161405"/>
    </source>
</evidence>
<name>A0ABQ5UN31_9HYPH</name>
<evidence type="ECO:0000256" key="2">
    <source>
        <dbReference type="ARBA" id="ARBA00022490"/>
    </source>
</evidence>
<evidence type="ECO:0000256" key="5">
    <source>
        <dbReference type="ARBA" id="ARBA00022908"/>
    </source>
</evidence>
<evidence type="ECO:0000256" key="9">
    <source>
        <dbReference type="HAMAP-Rule" id="MF_01808"/>
    </source>
</evidence>
<keyword evidence="2 9" id="KW-0963">Cytoplasm</keyword>
<accession>A0ABQ5UN31</accession>
<dbReference type="InterPro" id="IPR023009">
    <property type="entry name" value="Tyrosine_recombinase_XerC/XerD"/>
</dbReference>
<comment type="subunit">
    <text evidence="9">Forms a cyclic heterotetrameric complex composed of two molecules of XerC and two molecules of XerD.</text>
</comment>
<feature type="domain" description="Tyr recombinase" evidence="10">
    <location>
        <begin position="124"/>
        <end position="306"/>
    </location>
</feature>
<feature type="active site" description="O-(3'-phospho-DNA)-tyrosine intermediate" evidence="9">
    <location>
        <position position="293"/>
    </location>
</feature>
<keyword evidence="4 9" id="KW-0159">Chromosome partition</keyword>
<dbReference type="HAMAP" id="MF_01808">
    <property type="entry name" value="Recomb_XerC_XerD"/>
    <property type="match status" value="1"/>
</dbReference>
<dbReference type="InterPro" id="IPR010998">
    <property type="entry name" value="Integrase_recombinase_N"/>
</dbReference>
<feature type="active site" evidence="9">
    <location>
        <position position="261"/>
    </location>
</feature>
<keyword evidence="13" id="KW-1185">Reference proteome</keyword>
<dbReference type="PANTHER" id="PTHR30349">
    <property type="entry name" value="PHAGE INTEGRASE-RELATED"/>
    <property type="match status" value="1"/>
</dbReference>
<dbReference type="Pfam" id="PF00589">
    <property type="entry name" value="Phage_integrase"/>
    <property type="match status" value="1"/>
</dbReference>
<dbReference type="InterPro" id="IPR002104">
    <property type="entry name" value="Integrase_catalytic"/>
</dbReference>
<feature type="domain" description="Core-binding (CB)" evidence="11">
    <location>
        <begin position="12"/>
        <end position="103"/>
    </location>
</feature>
<comment type="similarity">
    <text evidence="9">Belongs to the 'phage' integrase family. XerC subfamily.</text>
</comment>
<organism evidence="12 13">
    <name type="scientific">Maritalea porphyrae</name>
    <dbReference type="NCBI Taxonomy" id="880732"/>
    <lineage>
        <taxon>Bacteria</taxon>
        <taxon>Pseudomonadati</taxon>
        <taxon>Pseudomonadota</taxon>
        <taxon>Alphaproteobacteria</taxon>
        <taxon>Hyphomicrobiales</taxon>
        <taxon>Devosiaceae</taxon>
        <taxon>Maritalea</taxon>
    </lineage>
</organism>
<feature type="active site" evidence="9">
    <location>
        <position position="258"/>
    </location>
</feature>
<keyword evidence="5 9" id="KW-0229">DNA integration</keyword>
<feature type="active site" evidence="9">
    <location>
        <position position="284"/>
    </location>
</feature>
<dbReference type="InterPro" id="IPR050090">
    <property type="entry name" value="Tyrosine_recombinase_XerCD"/>
</dbReference>
<evidence type="ECO:0000256" key="1">
    <source>
        <dbReference type="ARBA" id="ARBA00004496"/>
    </source>
</evidence>
<dbReference type="EMBL" id="BSNI01000002">
    <property type="protein sequence ID" value="GLQ16639.1"/>
    <property type="molecule type" value="Genomic_DNA"/>
</dbReference>
<dbReference type="Proteomes" id="UP001161405">
    <property type="component" value="Unassembled WGS sequence"/>
</dbReference>
<dbReference type="Gene3D" id="1.10.443.10">
    <property type="entry name" value="Intergrase catalytic core"/>
    <property type="match status" value="1"/>
</dbReference>
<dbReference type="PROSITE" id="PS51900">
    <property type="entry name" value="CB"/>
    <property type="match status" value="1"/>
</dbReference>
<sequence length="312" mass="34411">MRMNTPLINKTKKIANWLEQWQDELSSLRRLSDKTLLAYDRDVEQMLTFFTSHLGEPVSHKHLQELTPSDWRAFMATRRQNGAGNATMARSLSGIKSFFSFLEKEGHATADSLAAIKAPKKKQTLPKALPAIDAKKLIDQGGTLDDEPWVAARDVAVLALCYGAGLRISEALALTKNDLKEQNGLRILGKGGKTRMVPILAAINDAINEYKRLCPFNPGDNDPIFRGVRGGPLNPRLIQLKMQKLRSAFGLPNSATPHALRHSFATHLLAGGGDLRAIQELLGHASLSTTQIYTKVDTAQLMDAYLKAHPRS</sequence>
<dbReference type="InterPro" id="IPR004107">
    <property type="entry name" value="Integrase_SAM-like_N"/>
</dbReference>
<comment type="function">
    <text evidence="9">Site-specific tyrosine recombinase, which acts by catalyzing the cutting and rejoining of the recombining DNA molecules. The XerC-XerD complex is essential to convert dimers of the bacterial chromosome into monomers to permit their segregation at cell division. It also contributes to the segregational stability of plasmids.</text>
</comment>
<comment type="caution">
    <text evidence="12">The sequence shown here is derived from an EMBL/GenBank/DDBJ whole genome shotgun (WGS) entry which is preliminary data.</text>
</comment>
<proteinExistence type="inferred from homology"/>
<dbReference type="Pfam" id="PF02899">
    <property type="entry name" value="Phage_int_SAM_1"/>
    <property type="match status" value="1"/>
</dbReference>
<dbReference type="PANTHER" id="PTHR30349:SF90">
    <property type="entry name" value="TYROSINE RECOMBINASE XERD"/>
    <property type="match status" value="1"/>
</dbReference>
<evidence type="ECO:0000256" key="4">
    <source>
        <dbReference type="ARBA" id="ARBA00022829"/>
    </source>
</evidence>
<keyword evidence="6 9" id="KW-0238">DNA-binding</keyword>
<comment type="subcellular location">
    <subcellularLocation>
        <location evidence="1 9">Cytoplasm</location>
    </subcellularLocation>
</comment>
<keyword evidence="8 9" id="KW-0131">Cell cycle</keyword>
<dbReference type="InterPro" id="IPR011010">
    <property type="entry name" value="DNA_brk_join_enz"/>
</dbReference>
<dbReference type="Gene3D" id="1.10.150.130">
    <property type="match status" value="1"/>
</dbReference>
<dbReference type="PROSITE" id="PS51898">
    <property type="entry name" value="TYR_RECOMBINASE"/>
    <property type="match status" value="1"/>
</dbReference>
<evidence type="ECO:0000256" key="7">
    <source>
        <dbReference type="ARBA" id="ARBA00023172"/>
    </source>
</evidence>
<reference evidence="12" key="1">
    <citation type="journal article" date="2014" name="Int. J. Syst. Evol. Microbiol.">
        <title>Complete genome of a new Firmicutes species belonging to the dominant human colonic microbiota ('Ruminococcus bicirculans') reveals two chromosomes and a selective capacity to utilize plant glucans.</title>
        <authorList>
            <consortium name="NISC Comparative Sequencing Program"/>
            <person name="Wegmann U."/>
            <person name="Louis P."/>
            <person name="Goesmann A."/>
            <person name="Henrissat B."/>
            <person name="Duncan S.H."/>
            <person name="Flint H.J."/>
        </authorList>
    </citation>
    <scope>NUCLEOTIDE SEQUENCE</scope>
    <source>
        <strain evidence="12">NBRC 107169</strain>
    </source>
</reference>
<dbReference type="InterPro" id="IPR013762">
    <property type="entry name" value="Integrase-like_cat_sf"/>
</dbReference>
<protein>
    <recommendedName>
        <fullName evidence="9">Tyrosine recombinase XerC</fullName>
    </recommendedName>
</protein>
<feature type="active site" evidence="9">
    <location>
        <position position="167"/>
    </location>
</feature>
<evidence type="ECO:0000256" key="6">
    <source>
        <dbReference type="ARBA" id="ARBA00023125"/>
    </source>
</evidence>
<keyword evidence="3 9" id="KW-0132">Cell division</keyword>
<dbReference type="InterPro" id="IPR044068">
    <property type="entry name" value="CB"/>
</dbReference>
<evidence type="ECO:0000256" key="3">
    <source>
        <dbReference type="ARBA" id="ARBA00022618"/>
    </source>
</evidence>
<gene>
    <name evidence="9 12" type="primary">xerC</name>
    <name evidence="12" type="ORF">GCM10007879_08880</name>
</gene>
<evidence type="ECO:0000256" key="8">
    <source>
        <dbReference type="ARBA" id="ARBA00023306"/>
    </source>
</evidence>
<dbReference type="SUPFAM" id="SSF56349">
    <property type="entry name" value="DNA breaking-rejoining enzymes"/>
    <property type="match status" value="1"/>
</dbReference>
<feature type="active site" evidence="9">
    <location>
        <position position="190"/>
    </location>
</feature>